<dbReference type="GO" id="GO:0016831">
    <property type="term" value="F:carboxy-lyase activity"/>
    <property type="evidence" value="ECO:0007669"/>
    <property type="project" value="TreeGrafter"/>
</dbReference>
<gene>
    <name evidence="7" type="primary">ubiX</name>
    <name evidence="9" type="ORF">C0068_19025</name>
</gene>
<evidence type="ECO:0000256" key="7">
    <source>
        <dbReference type="HAMAP-Rule" id="MF_01984"/>
    </source>
</evidence>
<dbReference type="Gene3D" id="3.40.50.1950">
    <property type="entry name" value="Flavin prenyltransferase-like"/>
    <property type="match status" value="1"/>
</dbReference>
<accession>A0A2S4HAU3</accession>
<dbReference type="OrthoDB" id="9781577at2"/>
<reference evidence="9" key="1">
    <citation type="submission" date="2018-01" db="EMBL/GenBank/DDBJ databases">
        <authorList>
            <person name="Yu X.-D."/>
        </authorList>
    </citation>
    <scope>NUCLEOTIDE SEQUENCE</scope>
    <source>
        <strain evidence="9">ZX-21</strain>
    </source>
</reference>
<keyword evidence="2 7" id="KW-0285">Flavoprotein</keyword>
<dbReference type="InterPro" id="IPR003382">
    <property type="entry name" value="Flavoprotein"/>
</dbReference>
<dbReference type="InterPro" id="IPR004507">
    <property type="entry name" value="UbiX-like"/>
</dbReference>
<dbReference type="PANTHER" id="PTHR43374:SF1">
    <property type="entry name" value="FLAVIN PRENYLTRANSFERASE PAD1, MITOCHONDRIAL"/>
    <property type="match status" value="1"/>
</dbReference>
<keyword evidence="3 7" id="KW-0288">FMN</keyword>
<evidence type="ECO:0000313" key="9">
    <source>
        <dbReference type="EMBL" id="POP51078.1"/>
    </source>
</evidence>
<dbReference type="FunFam" id="3.40.50.1950:FF:000001">
    <property type="entry name" value="Flavin prenyltransferase UbiX"/>
    <property type="match status" value="1"/>
</dbReference>
<dbReference type="AlphaFoldDB" id="A0A2S4HAU3"/>
<evidence type="ECO:0000256" key="5">
    <source>
        <dbReference type="ARBA" id="ARBA00050612"/>
    </source>
</evidence>
<dbReference type="InterPro" id="IPR036551">
    <property type="entry name" value="Flavin_trans-like"/>
</dbReference>
<comment type="caution">
    <text evidence="7">Lacks conserved residue(s) required for the propagation of feature annotation.</text>
</comment>
<evidence type="ECO:0000256" key="1">
    <source>
        <dbReference type="ARBA" id="ARBA00022602"/>
    </source>
</evidence>
<comment type="catalytic activity">
    <reaction evidence="5 7">
        <text>dimethylallyl phosphate + FMNH2 = prenylated FMNH2 + phosphate</text>
        <dbReference type="Rhea" id="RHEA:37743"/>
        <dbReference type="ChEBI" id="CHEBI:43474"/>
        <dbReference type="ChEBI" id="CHEBI:57618"/>
        <dbReference type="ChEBI" id="CHEBI:87467"/>
        <dbReference type="ChEBI" id="CHEBI:88052"/>
        <dbReference type="EC" id="2.5.1.129"/>
    </reaction>
</comment>
<feature type="binding site" evidence="7">
    <location>
        <begin position="15"/>
        <end position="17"/>
    </location>
    <ligand>
        <name>FMN</name>
        <dbReference type="ChEBI" id="CHEBI:58210"/>
    </ligand>
</feature>
<evidence type="ECO:0000256" key="3">
    <source>
        <dbReference type="ARBA" id="ARBA00022643"/>
    </source>
</evidence>
<protein>
    <recommendedName>
        <fullName evidence="7">Flavin prenyltransferase UbiX</fullName>
        <ecNumber evidence="7">2.5.1.129</ecNumber>
    </recommendedName>
</protein>
<keyword evidence="4 7" id="KW-0808">Transferase</keyword>
<comment type="caution">
    <text evidence="9">The sequence shown here is derived from an EMBL/GenBank/DDBJ whole genome shotgun (WGS) entry which is preliminary data.</text>
</comment>
<comment type="similarity">
    <text evidence="6 7">Belongs to the UbiX/PAD1 family.</text>
</comment>
<dbReference type="Pfam" id="PF02441">
    <property type="entry name" value="Flavoprotein"/>
    <property type="match status" value="1"/>
</dbReference>
<dbReference type="HAMAP" id="MF_01984">
    <property type="entry name" value="ubiX_pad"/>
    <property type="match status" value="1"/>
</dbReference>
<evidence type="ECO:0000256" key="4">
    <source>
        <dbReference type="ARBA" id="ARBA00022679"/>
    </source>
</evidence>
<dbReference type="EMBL" id="PQGG01000044">
    <property type="protein sequence ID" value="POP51078.1"/>
    <property type="molecule type" value="Genomic_DNA"/>
</dbReference>
<dbReference type="SUPFAM" id="SSF52507">
    <property type="entry name" value="Homo-oligomeric flavin-containing Cys decarboxylases, HFCD"/>
    <property type="match status" value="1"/>
</dbReference>
<organism evidence="9 10">
    <name type="scientific">Zhongshania marina</name>
    <dbReference type="NCBI Taxonomy" id="2304603"/>
    <lineage>
        <taxon>Bacteria</taxon>
        <taxon>Pseudomonadati</taxon>
        <taxon>Pseudomonadota</taxon>
        <taxon>Gammaproteobacteria</taxon>
        <taxon>Cellvibrionales</taxon>
        <taxon>Spongiibacteraceae</taxon>
        <taxon>Zhongshania</taxon>
    </lineage>
</organism>
<proteinExistence type="inferred from homology"/>
<feature type="domain" description="Flavoprotein" evidence="8">
    <location>
        <begin position="7"/>
        <end position="192"/>
    </location>
</feature>
<dbReference type="NCBIfam" id="TIGR00421">
    <property type="entry name" value="ubiX_pad"/>
    <property type="match status" value="1"/>
</dbReference>
<evidence type="ECO:0000256" key="2">
    <source>
        <dbReference type="ARBA" id="ARBA00022630"/>
    </source>
</evidence>
<dbReference type="NCBIfam" id="NF004685">
    <property type="entry name" value="PRK06029.1"/>
    <property type="match status" value="1"/>
</dbReference>
<comment type="function">
    <text evidence="7">Flavin prenyltransferase that catalyzes the synthesis of the prenylated FMN cofactor (prenyl-FMN) for 4-hydroxy-3-polyprenylbenzoic acid decarboxylase UbiD. The prenyltransferase is metal-independent and links a dimethylallyl moiety from dimethylallyl monophosphate (DMAP) to the flavin N5 and C6 atoms of FMN.</text>
</comment>
<evidence type="ECO:0000256" key="6">
    <source>
        <dbReference type="ARBA" id="ARBA00060793"/>
    </source>
</evidence>
<sequence>MGGSRMKSVTLAMTGASGAQYGLRLLECLLAAGCQVHFMISKAALLVVATETDQPLPARPNALLAHLCERFSCTPEQLKVHGPEDWMAAVASGSGAPSSMVVCPASTGTLSAIACGASNNLIERAADVALKERRQLILVPREMPLSAIHLQHMLSLTQMGATIMPASPGFYRQPQSVADLVDFVVARILDHLGIEQSLLPRWGE</sequence>
<feature type="binding site" evidence="7">
    <location>
        <position position="171"/>
    </location>
    <ligand>
        <name>dimethylallyl phosphate</name>
        <dbReference type="ChEBI" id="CHEBI:88052"/>
    </ligand>
</feature>
<dbReference type="GO" id="GO:0106141">
    <property type="term" value="F:flavin prenyltransferase activity"/>
    <property type="evidence" value="ECO:0007669"/>
    <property type="project" value="UniProtKB-EC"/>
</dbReference>
<evidence type="ECO:0000259" key="8">
    <source>
        <dbReference type="Pfam" id="PF02441"/>
    </source>
</evidence>
<dbReference type="EC" id="2.5.1.129" evidence="7"/>
<keyword evidence="1 7" id="KW-0637">Prenyltransferase</keyword>
<dbReference type="Proteomes" id="UP000237222">
    <property type="component" value="Unassembled WGS sequence"/>
</dbReference>
<feature type="binding site" evidence="7">
    <location>
        <position position="187"/>
    </location>
    <ligand>
        <name>dimethylallyl phosphate</name>
        <dbReference type="ChEBI" id="CHEBI:88052"/>
    </ligand>
</feature>
<feature type="binding site" evidence="7">
    <location>
        <position position="41"/>
    </location>
    <ligand>
        <name>FMN</name>
        <dbReference type="ChEBI" id="CHEBI:58210"/>
    </ligand>
</feature>
<evidence type="ECO:0000313" key="10">
    <source>
        <dbReference type="Proteomes" id="UP000237222"/>
    </source>
</evidence>
<feature type="binding site" evidence="7">
    <location>
        <begin position="106"/>
        <end position="109"/>
    </location>
    <ligand>
        <name>FMN</name>
        <dbReference type="ChEBI" id="CHEBI:58210"/>
    </ligand>
</feature>
<name>A0A2S4HAU3_9GAMM</name>
<dbReference type="PANTHER" id="PTHR43374">
    <property type="entry name" value="FLAVIN PRENYLTRANSFERASE"/>
    <property type="match status" value="1"/>
</dbReference>
<feature type="binding site" evidence="7">
    <location>
        <position position="141"/>
    </location>
    <ligand>
        <name>FMN</name>
        <dbReference type="ChEBI" id="CHEBI:58210"/>
    </ligand>
</feature>